<dbReference type="SUPFAM" id="SSF56601">
    <property type="entry name" value="beta-lactamase/transpeptidase-like"/>
    <property type="match status" value="1"/>
</dbReference>
<organism evidence="3 4">
    <name type="scientific">Sphingomonas vulcanisoli</name>
    <dbReference type="NCBI Taxonomy" id="1658060"/>
    <lineage>
        <taxon>Bacteria</taxon>
        <taxon>Pseudomonadati</taxon>
        <taxon>Pseudomonadota</taxon>
        <taxon>Alphaproteobacteria</taxon>
        <taxon>Sphingomonadales</taxon>
        <taxon>Sphingomonadaceae</taxon>
        <taxon>Sphingomonas</taxon>
    </lineage>
</organism>
<feature type="signal peptide" evidence="1">
    <location>
        <begin position="1"/>
        <end position="16"/>
    </location>
</feature>
<protein>
    <submittedName>
        <fullName evidence="3">CubicO group peptidase (Beta-lactamase class C family)</fullName>
    </submittedName>
</protein>
<name>A0ABX0TXM5_9SPHN</name>
<dbReference type="Pfam" id="PF00144">
    <property type="entry name" value="Beta-lactamase"/>
    <property type="match status" value="1"/>
</dbReference>
<sequence>MRCLLFLLALALSACATLPGPKATRATVRVAFDAHGVTSVGATGFADPATHRPVTADDPVRVASISKLVTAIAVLRLVEAGTLDLDADVGQRLGYAVRNPAFPASPITLGMLLSHTSSLRDDAGYALPLDAKIADTLADPKAWDAAHAPGTWFHYTNLNLPVIASVMEKATSERFDALVQRLVLTPLKLDACFNWIACSDAAVARAVVLTDDKGVPTKDDLHGHRPACPVTPAKDGGCDLTIWRPGLNGAIFSPQGGLRISMRDLAVIGRLLIGDGEVDGVRLLTPASMALLERPVWTYDGANGDTDEGFNCRYGLAVQTLATKAAGCRDDPFGDGKPRIGHAGDAYGLRAGLWVDPTTGTGVAFFATAVAPGIRGKRSAFSPQEEHLGRNHDR</sequence>
<dbReference type="RefSeq" id="WP_167074073.1">
    <property type="nucleotide sequence ID" value="NZ_JAAOZC010000007.1"/>
</dbReference>
<keyword evidence="4" id="KW-1185">Reference proteome</keyword>
<dbReference type="InterPro" id="IPR001466">
    <property type="entry name" value="Beta-lactam-related"/>
</dbReference>
<dbReference type="Gene3D" id="3.40.710.10">
    <property type="entry name" value="DD-peptidase/beta-lactamase superfamily"/>
    <property type="match status" value="1"/>
</dbReference>
<dbReference type="InterPro" id="IPR050789">
    <property type="entry name" value="Diverse_Enzym_Activities"/>
</dbReference>
<dbReference type="Proteomes" id="UP000727456">
    <property type="component" value="Unassembled WGS sequence"/>
</dbReference>
<evidence type="ECO:0000256" key="1">
    <source>
        <dbReference type="SAM" id="SignalP"/>
    </source>
</evidence>
<evidence type="ECO:0000259" key="2">
    <source>
        <dbReference type="Pfam" id="PF00144"/>
    </source>
</evidence>
<dbReference type="PANTHER" id="PTHR43283:SF3">
    <property type="entry name" value="BETA-LACTAMASE FAMILY PROTEIN (AFU_ORTHOLOGUE AFUA_5G07500)"/>
    <property type="match status" value="1"/>
</dbReference>
<proteinExistence type="predicted"/>
<keyword evidence="1" id="KW-0732">Signal</keyword>
<evidence type="ECO:0000313" key="3">
    <source>
        <dbReference type="EMBL" id="NIJ08929.1"/>
    </source>
</evidence>
<dbReference type="EMBL" id="JAAOZC010000007">
    <property type="protein sequence ID" value="NIJ08929.1"/>
    <property type="molecule type" value="Genomic_DNA"/>
</dbReference>
<dbReference type="InterPro" id="IPR012338">
    <property type="entry name" value="Beta-lactam/transpept-like"/>
</dbReference>
<dbReference type="PROSITE" id="PS51257">
    <property type="entry name" value="PROKAR_LIPOPROTEIN"/>
    <property type="match status" value="1"/>
</dbReference>
<feature type="chain" id="PRO_5046717873" evidence="1">
    <location>
        <begin position="17"/>
        <end position="394"/>
    </location>
</feature>
<dbReference type="PANTHER" id="PTHR43283">
    <property type="entry name" value="BETA-LACTAMASE-RELATED"/>
    <property type="match status" value="1"/>
</dbReference>
<comment type="caution">
    <text evidence="3">The sequence shown here is derived from an EMBL/GenBank/DDBJ whole genome shotgun (WGS) entry which is preliminary data.</text>
</comment>
<accession>A0ABX0TXM5</accession>
<evidence type="ECO:0000313" key="4">
    <source>
        <dbReference type="Proteomes" id="UP000727456"/>
    </source>
</evidence>
<feature type="domain" description="Beta-lactamase-related" evidence="2">
    <location>
        <begin position="41"/>
        <end position="372"/>
    </location>
</feature>
<reference evidence="3 4" key="1">
    <citation type="submission" date="2020-03" db="EMBL/GenBank/DDBJ databases">
        <title>Genomic Encyclopedia of Type Strains, Phase III (KMG-III): the genomes of soil and plant-associated and newly described type strains.</title>
        <authorList>
            <person name="Whitman W."/>
        </authorList>
    </citation>
    <scope>NUCLEOTIDE SEQUENCE [LARGE SCALE GENOMIC DNA]</scope>
    <source>
        <strain evidence="3 4">CECT 8804</strain>
    </source>
</reference>
<gene>
    <name evidence="3" type="ORF">FHS31_002559</name>
</gene>